<dbReference type="RefSeq" id="XP_044557746.1">
    <property type="nucleotide sequence ID" value="XM_044712578.1"/>
</dbReference>
<dbReference type="EMBL" id="VFQX01000063">
    <property type="protein sequence ID" value="KAF0973033.1"/>
    <property type="molecule type" value="Genomic_DNA"/>
</dbReference>
<dbReference type="VEuPathDB" id="AmoebaDB:FDP41_008697"/>
<dbReference type="VEuPathDB" id="AmoebaDB:NF0023190"/>
<feature type="compositionally biased region" description="Low complexity" evidence="1">
    <location>
        <begin position="106"/>
        <end position="116"/>
    </location>
</feature>
<evidence type="ECO:0000313" key="2">
    <source>
        <dbReference type="EMBL" id="KAF0973033.1"/>
    </source>
</evidence>
<dbReference type="Proteomes" id="UP000444721">
    <property type="component" value="Unassembled WGS sequence"/>
</dbReference>
<reference evidence="2 3" key="1">
    <citation type="journal article" date="2019" name="Sci. Rep.">
        <title>Nanopore sequencing improves the draft genome of the human pathogenic amoeba Naegleria fowleri.</title>
        <authorList>
            <person name="Liechti N."/>
            <person name="Schurch N."/>
            <person name="Bruggmann R."/>
            <person name="Wittwer M."/>
        </authorList>
    </citation>
    <scope>NUCLEOTIDE SEQUENCE [LARGE SCALE GENOMIC DNA]</scope>
    <source>
        <strain evidence="2 3">ATCC 30894</strain>
    </source>
</reference>
<evidence type="ECO:0000313" key="3">
    <source>
        <dbReference type="Proteomes" id="UP000444721"/>
    </source>
</evidence>
<name>A0A6A5B0U7_NAEFO</name>
<gene>
    <name evidence="2" type="ORF">FDP41_008697</name>
</gene>
<protein>
    <submittedName>
        <fullName evidence="2">Uncharacterized protein</fullName>
    </submittedName>
</protein>
<dbReference type="VEuPathDB" id="AmoebaDB:NfTy_008030"/>
<evidence type="ECO:0000256" key="1">
    <source>
        <dbReference type="SAM" id="MobiDB-lite"/>
    </source>
</evidence>
<keyword evidence="3" id="KW-1185">Reference proteome</keyword>
<organism evidence="2 3">
    <name type="scientific">Naegleria fowleri</name>
    <name type="common">Brain eating amoeba</name>
    <dbReference type="NCBI Taxonomy" id="5763"/>
    <lineage>
        <taxon>Eukaryota</taxon>
        <taxon>Discoba</taxon>
        <taxon>Heterolobosea</taxon>
        <taxon>Tetramitia</taxon>
        <taxon>Eutetramitia</taxon>
        <taxon>Vahlkampfiidae</taxon>
        <taxon>Naegleria</taxon>
    </lineage>
</organism>
<accession>A0A6A5B0U7</accession>
<comment type="caution">
    <text evidence="2">The sequence shown here is derived from an EMBL/GenBank/DDBJ whole genome shotgun (WGS) entry which is preliminary data.</text>
</comment>
<sequence>MVTPLNSPSPSIHAMATSHHFYSSEGHEWVEREKKLGDVVDVVLNVLQNMALDAKLDEERLLMSVAELKHVRDCLKFQLPFQDREIDWIAKRLKSPRGSEEEDHVSSSTSLSTRTTNNHPSSVSDEEEIKKSLGTFVEIDFHESPPPPPPSKSSTVTTSSFLEPHDFKSNHSSSSSSQHKEQATKTDTNNTNSGEIVFHPLLK</sequence>
<proteinExistence type="predicted"/>
<dbReference type="GeneID" id="68115915"/>
<dbReference type="AlphaFoldDB" id="A0A6A5B0U7"/>
<feature type="compositionally biased region" description="Polar residues" evidence="1">
    <location>
        <begin position="185"/>
        <end position="194"/>
    </location>
</feature>
<feature type="region of interest" description="Disordered" evidence="1">
    <location>
        <begin position="95"/>
        <end position="203"/>
    </location>
</feature>